<name>A0AAN5C7A1_9BILA</name>
<gene>
    <name evidence="2" type="ORF">PMAYCL1PPCAC_10308</name>
</gene>
<feature type="non-terminal residue" evidence="2">
    <location>
        <position position="1"/>
    </location>
</feature>
<reference evidence="3" key="1">
    <citation type="submission" date="2022-10" db="EMBL/GenBank/DDBJ databases">
        <title>Genome assembly of Pristionchus species.</title>
        <authorList>
            <person name="Yoshida K."/>
            <person name="Sommer R.J."/>
        </authorList>
    </citation>
    <scope>NUCLEOTIDE SEQUENCE [LARGE SCALE GENOMIC DNA]</scope>
    <source>
        <strain evidence="3">RS5460</strain>
    </source>
</reference>
<sequence length="94" mass="11190">PITFYFGKHLGRKFQKWFDQVVIRMLGGNMIVNYWWKRYANRPRKVTEVTQLHTYNPLSINGFQIPFLTCGSLMALGVLILVLEVIHKRQELFY</sequence>
<keyword evidence="1" id="KW-0472">Membrane</keyword>
<keyword evidence="3" id="KW-1185">Reference proteome</keyword>
<proteinExistence type="predicted"/>
<organism evidence="2 3">
    <name type="scientific">Pristionchus mayeri</name>
    <dbReference type="NCBI Taxonomy" id="1317129"/>
    <lineage>
        <taxon>Eukaryota</taxon>
        <taxon>Metazoa</taxon>
        <taxon>Ecdysozoa</taxon>
        <taxon>Nematoda</taxon>
        <taxon>Chromadorea</taxon>
        <taxon>Rhabditida</taxon>
        <taxon>Rhabditina</taxon>
        <taxon>Diplogasteromorpha</taxon>
        <taxon>Diplogasteroidea</taxon>
        <taxon>Neodiplogasteridae</taxon>
        <taxon>Pristionchus</taxon>
    </lineage>
</organism>
<dbReference type="EMBL" id="BTRK01000003">
    <property type="protein sequence ID" value="GMR40113.1"/>
    <property type="molecule type" value="Genomic_DNA"/>
</dbReference>
<evidence type="ECO:0000256" key="1">
    <source>
        <dbReference type="SAM" id="Phobius"/>
    </source>
</evidence>
<comment type="caution">
    <text evidence="2">The sequence shown here is derived from an EMBL/GenBank/DDBJ whole genome shotgun (WGS) entry which is preliminary data.</text>
</comment>
<dbReference type="Proteomes" id="UP001328107">
    <property type="component" value="Unassembled WGS sequence"/>
</dbReference>
<dbReference type="AlphaFoldDB" id="A0AAN5C7A1"/>
<evidence type="ECO:0000313" key="3">
    <source>
        <dbReference type="Proteomes" id="UP001328107"/>
    </source>
</evidence>
<protein>
    <submittedName>
        <fullName evidence="2">Uncharacterized protein</fullName>
    </submittedName>
</protein>
<evidence type="ECO:0000313" key="2">
    <source>
        <dbReference type="EMBL" id="GMR40113.1"/>
    </source>
</evidence>
<keyword evidence="1" id="KW-0812">Transmembrane</keyword>
<keyword evidence="1" id="KW-1133">Transmembrane helix</keyword>
<feature type="transmembrane region" description="Helical" evidence="1">
    <location>
        <begin position="65"/>
        <end position="86"/>
    </location>
</feature>
<feature type="non-terminal residue" evidence="2">
    <location>
        <position position="94"/>
    </location>
</feature>
<accession>A0AAN5C7A1</accession>